<reference evidence="3" key="1">
    <citation type="submission" date="2025-08" db="UniProtKB">
        <authorList>
            <consortium name="RefSeq"/>
        </authorList>
    </citation>
    <scope>IDENTIFICATION</scope>
</reference>
<evidence type="ECO:0000313" key="3">
    <source>
        <dbReference type="RefSeq" id="XP_036370212.1"/>
    </source>
</evidence>
<protein>
    <submittedName>
        <fullName evidence="3">Uncharacterized protein LOC118768214</fullName>
    </submittedName>
</protein>
<organism evidence="2 3">
    <name type="scientific">Octopus sinensis</name>
    <name type="common">East Asian common octopus</name>
    <dbReference type="NCBI Taxonomy" id="2607531"/>
    <lineage>
        <taxon>Eukaryota</taxon>
        <taxon>Metazoa</taxon>
        <taxon>Spiralia</taxon>
        <taxon>Lophotrochozoa</taxon>
        <taxon>Mollusca</taxon>
        <taxon>Cephalopoda</taxon>
        <taxon>Coleoidea</taxon>
        <taxon>Octopodiformes</taxon>
        <taxon>Octopoda</taxon>
        <taxon>Incirrata</taxon>
        <taxon>Octopodidae</taxon>
        <taxon>Octopus</taxon>
    </lineage>
</organism>
<accession>A0A7E6FTP7</accession>
<proteinExistence type="predicted"/>
<name>A0A7E6FTP7_9MOLL</name>
<evidence type="ECO:0000256" key="1">
    <source>
        <dbReference type="SAM" id="SignalP"/>
    </source>
</evidence>
<dbReference type="KEGG" id="osn:118768214"/>
<sequence>MTNRCSGLFLCMASQLTTRAVLLNETKEQILTSLGLKNVKSPFVKVYRCELLECILSDIRMIFPVNDTRISPYVDPQEPSSFRCAFHILTSFHQLKQDDIIYQQHSSIHQNLYEYNLRIQYFSCLHCLECRRSDWLTG</sequence>
<dbReference type="Proteomes" id="UP000515154">
    <property type="component" value="Linkage group LG27"/>
</dbReference>
<keyword evidence="1" id="KW-0732">Signal</keyword>
<feature type="signal peptide" evidence="1">
    <location>
        <begin position="1"/>
        <end position="20"/>
    </location>
</feature>
<dbReference type="RefSeq" id="XP_036370212.1">
    <property type="nucleotide sequence ID" value="XM_036514319.1"/>
</dbReference>
<feature type="chain" id="PRO_5028834635" evidence="1">
    <location>
        <begin position="21"/>
        <end position="138"/>
    </location>
</feature>
<evidence type="ECO:0000313" key="2">
    <source>
        <dbReference type="Proteomes" id="UP000515154"/>
    </source>
</evidence>
<dbReference type="AlphaFoldDB" id="A0A7E6FTP7"/>
<keyword evidence="2" id="KW-1185">Reference proteome</keyword>
<gene>
    <name evidence="3" type="primary">LOC118768214</name>
</gene>